<comment type="caution">
    <text evidence="2">The sequence shown here is derived from an EMBL/GenBank/DDBJ whole genome shotgun (WGS) entry which is preliminary data.</text>
</comment>
<organism evidence="2 3">
    <name type="scientific">Candidatus Auribacter fodinae</name>
    <dbReference type="NCBI Taxonomy" id="2093366"/>
    <lineage>
        <taxon>Bacteria</taxon>
        <taxon>Pseudomonadati</taxon>
        <taxon>Candidatus Auribacterota</taxon>
        <taxon>Candidatus Auribacteria</taxon>
        <taxon>Candidatus Auribacterales</taxon>
        <taxon>Candidatus Auribacteraceae</taxon>
        <taxon>Candidatus Auribacter</taxon>
    </lineage>
</organism>
<dbReference type="SUPFAM" id="SSF54637">
    <property type="entry name" value="Thioesterase/thiol ester dehydrase-isomerase"/>
    <property type="match status" value="1"/>
</dbReference>
<evidence type="ECO:0000313" key="2">
    <source>
        <dbReference type="EMBL" id="RJP58582.1"/>
    </source>
</evidence>
<name>A0A3A4R0S2_9BACT</name>
<dbReference type="Gene3D" id="3.10.129.10">
    <property type="entry name" value="Hotdog Thioesterase"/>
    <property type="match status" value="1"/>
</dbReference>
<accession>A0A3A4R0S2</accession>
<sequence length="123" mass="13542">MHSKCFVCGKDNCSGLGIHYSLDENGDVKGSVLVDEKFQDGYRKCHRGIIIALLDSAMVHNLLQRGTAGLTVSIDVQFFKPVPLGIQLSIWSAIISVKKGLYTIEAKIFDDTEIYAISTGKFM</sequence>
<evidence type="ECO:0000313" key="3">
    <source>
        <dbReference type="Proteomes" id="UP000266426"/>
    </source>
</evidence>
<dbReference type="Pfam" id="PF03061">
    <property type="entry name" value="4HBT"/>
    <property type="match status" value="1"/>
</dbReference>
<dbReference type="EMBL" id="QZJZ01000064">
    <property type="protein sequence ID" value="RJP58582.1"/>
    <property type="molecule type" value="Genomic_DNA"/>
</dbReference>
<dbReference type="CDD" id="cd03443">
    <property type="entry name" value="PaaI_thioesterase"/>
    <property type="match status" value="1"/>
</dbReference>
<dbReference type="Proteomes" id="UP000266426">
    <property type="component" value="Unassembled WGS sequence"/>
</dbReference>
<dbReference type="InterPro" id="IPR029069">
    <property type="entry name" value="HotDog_dom_sf"/>
</dbReference>
<feature type="domain" description="Thioesterase" evidence="1">
    <location>
        <begin position="45"/>
        <end position="113"/>
    </location>
</feature>
<gene>
    <name evidence="2" type="ORF">C4541_07665</name>
</gene>
<dbReference type="InterPro" id="IPR006683">
    <property type="entry name" value="Thioestr_dom"/>
</dbReference>
<proteinExistence type="predicted"/>
<protein>
    <submittedName>
        <fullName evidence="2">PaaI family thioesterase</fullName>
    </submittedName>
</protein>
<evidence type="ECO:0000259" key="1">
    <source>
        <dbReference type="Pfam" id="PF03061"/>
    </source>
</evidence>
<reference evidence="2 3" key="1">
    <citation type="journal article" date="2017" name="ISME J.">
        <title>Energy and carbon metabolisms in a deep terrestrial subsurface fluid microbial community.</title>
        <authorList>
            <person name="Momper L."/>
            <person name="Jungbluth S.P."/>
            <person name="Lee M.D."/>
            <person name="Amend J.P."/>
        </authorList>
    </citation>
    <scope>NUCLEOTIDE SEQUENCE [LARGE SCALE GENOMIC DNA]</scope>
    <source>
        <strain evidence="2">SURF_26</strain>
    </source>
</reference>
<dbReference type="AlphaFoldDB" id="A0A3A4R0S2"/>
<dbReference type="GO" id="GO:0016790">
    <property type="term" value="F:thiolester hydrolase activity"/>
    <property type="evidence" value="ECO:0007669"/>
    <property type="project" value="UniProtKB-ARBA"/>
</dbReference>